<dbReference type="Pfam" id="PF25430">
    <property type="entry name" value="DDX23"/>
    <property type="match status" value="1"/>
</dbReference>
<feature type="region of interest" description="Disordered" evidence="14">
    <location>
        <begin position="122"/>
        <end position="201"/>
    </location>
</feature>
<dbReference type="InterPro" id="IPR027417">
    <property type="entry name" value="P-loop_NTPase"/>
</dbReference>
<feature type="domain" description="Helicase ATP-binding" evidence="15">
    <location>
        <begin position="372"/>
        <end position="571"/>
    </location>
</feature>
<dbReference type="InterPro" id="IPR014001">
    <property type="entry name" value="Helicase_ATP-bd"/>
</dbReference>
<dbReference type="GO" id="GO:0008380">
    <property type="term" value="P:RNA splicing"/>
    <property type="evidence" value="ECO:0007669"/>
    <property type="project" value="UniProtKB-KW"/>
</dbReference>
<dbReference type="SUPFAM" id="SSF52540">
    <property type="entry name" value="P-loop containing nucleoside triphosphate hydrolases"/>
    <property type="match status" value="1"/>
</dbReference>
<dbReference type="AlphaFoldDB" id="A0AAX4KMS5"/>
<dbReference type="EC" id="3.6.4.13" evidence="1"/>
<evidence type="ECO:0000256" key="9">
    <source>
        <dbReference type="ARBA" id="ARBA00038719"/>
    </source>
</evidence>
<feature type="compositionally biased region" description="Basic and acidic residues" evidence="14">
    <location>
        <begin position="742"/>
        <end position="765"/>
    </location>
</feature>
<dbReference type="KEGG" id="ker:91104213"/>
<dbReference type="CDD" id="cd18787">
    <property type="entry name" value="SF2_C_DEAD"/>
    <property type="match status" value="1"/>
</dbReference>
<feature type="domain" description="DEAD-box RNA helicase Q" evidence="17">
    <location>
        <begin position="341"/>
        <end position="369"/>
    </location>
</feature>
<dbReference type="InterPro" id="IPR000629">
    <property type="entry name" value="RNA-helicase_DEAD-box_CS"/>
</dbReference>
<reference evidence="18 19" key="1">
    <citation type="submission" date="2024-01" db="EMBL/GenBank/DDBJ databases">
        <title>Comparative genomics of Cryptococcus and Kwoniella reveals pathogenesis evolution and contrasting modes of karyotype evolution via chromosome fusion or intercentromeric recombination.</title>
        <authorList>
            <person name="Coelho M.A."/>
            <person name="David-Palma M."/>
            <person name="Shea T."/>
            <person name="Bowers K."/>
            <person name="McGinley-Smith S."/>
            <person name="Mohammad A.W."/>
            <person name="Gnirke A."/>
            <person name="Yurkov A.M."/>
            <person name="Nowrousian M."/>
            <person name="Sun S."/>
            <person name="Cuomo C.A."/>
            <person name="Heitman J."/>
        </authorList>
    </citation>
    <scope>NUCLEOTIDE SEQUENCE [LARGE SCALE GENOMIC DNA]</scope>
    <source>
        <strain evidence="18 19">PYCC6329</strain>
    </source>
</reference>
<keyword evidence="13" id="KW-0175">Coiled coil</keyword>
<dbReference type="Pfam" id="PF00271">
    <property type="entry name" value="Helicase_C"/>
    <property type="match status" value="1"/>
</dbReference>
<dbReference type="InterPro" id="IPR014014">
    <property type="entry name" value="RNA_helicase_DEAD_Q_motif"/>
</dbReference>
<evidence type="ECO:0000256" key="7">
    <source>
        <dbReference type="ARBA" id="ARBA00023187"/>
    </source>
</evidence>
<gene>
    <name evidence="18" type="ORF">V865_005412</name>
</gene>
<dbReference type="InterPro" id="IPR057479">
    <property type="entry name" value="PRP28/DDX23-like_helical"/>
</dbReference>
<feature type="domain" description="Helicase C-terminal" evidence="16">
    <location>
        <begin position="600"/>
        <end position="746"/>
    </location>
</feature>
<feature type="short sequence motif" description="Q motif" evidence="11">
    <location>
        <begin position="341"/>
        <end position="369"/>
    </location>
</feature>
<comment type="catalytic activity">
    <reaction evidence="10">
        <text>ATP + H2O = ADP + phosphate + H(+)</text>
        <dbReference type="Rhea" id="RHEA:13065"/>
        <dbReference type="ChEBI" id="CHEBI:15377"/>
        <dbReference type="ChEBI" id="CHEBI:15378"/>
        <dbReference type="ChEBI" id="CHEBI:30616"/>
        <dbReference type="ChEBI" id="CHEBI:43474"/>
        <dbReference type="ChEBI" id="CHEBI:456216"/>
        <dbReference type="EC" id="3.6.4.13"/>
    </reaction>
</comment>
<dbReference type="PANTHER" id="PTHR47958">
    <property type="entry name" value="ATP-DEPENDENT RNA HELICASE DBP3"/>
    <property type="match status" value="1"/>
</dbReference>
<sequence length="765" mass="85260">MAGPLSVDEILAKQKTEKEAASKPKFLSKADRAKLALEKRQAEVQTQQEREEAERRQRIEFERAAEEERRRADAARYGADVRGSCECPLFDAVETPLPLPIPIPLFFYVPYADIKLSDDRFGRQEYGRPDPRYTNGHNASRANVPTGPRGNVPPSGPRGMRDSGTPLPYNGNGNGLSTGPSTPKAGSSTPGPNSPGDVALPTDTELNALKARYLGQKVDGKKPRLRKANDKKVVFDWNENDDTTLNERGTWTMDIKQKGPGGAMFGGRLAGFDEGGQRRGQQAFTDNHADALERRRAGKGSNDDRHWSEKPLEEMKDRDWRIFREDFAIAARGGNIPVPLRSWRESNIPLNILDIIEEIGYKEPSPIQRQAIPIGMQNRDLIGIAKTGSGKTAAFVIPMLDYIGHLPPFNDENRHKGPYALIMAPTRELAQQIEQEAARFAKPLGYNCVSIVGGRSVEEQQFNLRNGAEIIIATPGRLKDMIDKSMLVMSQCRYVVMDEADRMVDLGFELDLNFILDAMPATFVKPDDAEINHALKSGEWQGWRVTTLFSATMPPAVERLARKYLRKPATVTIGNAGEAVDTVEQRVEFVHGGEEKRKSRLIEILRTIGLPPPIIIFVNQKKTADMVLRYVQQAGLSGVSLHSGKSQEQRESSLQALRDGQVSVLVATDLAGRGIDVPDVSLVINWQMSDTIEKYVHRIGRTGRAGKNGLAITFLTNDDDEVMYDLRVEVEKSKMSKMNSELARHEAAKTKVTREMKRKRDDNDE</sequence>
<evidence type="ECO:0000256" key="3">
    <source>
        <dbReference type="ARBA" id="ARBA00022741"/>
    </source>
</evidence>
<dbReference type="Proteomes" id="UP001358614">
    <property type="component" value="Chromosome 1"/>
</dbReference>
<comment type="similarity">
    <text evidence="8">Belongs to the DEAD box helicase family. DDX23/PRP28 subfamily.</text>
</comment>
<evidence type="ECO:0000256" key="8">
    <source>
        <dbReference type="ARBA" id="ARBA00037954"/>
    </source>
</evidence>
<organism evidence="18 19">
    <name type="scientific">Kwoniella europaea PYCC6329</name>
    <dbReference type="NCBI Taxonomy" id="1423913"/>
    <lineage>
        <taxon>Eukaryota</taxon>
        <taxon>Fungi</taxon>
        <taxon>Dikarya</taxon>
        <taxon>Basidiomycota</taxon>
        <taxon>Agaricomycotina</taxon>
        <taxon>Tremellomycetes</taxon>
        <taxon>Tremellales</taxon>
        <taxon>Cryptococcaceae</taxon>
        <taxon>Kwoniella</taxon>
    </lineage>
</organism>
<dbReference type="GO" id="GO:0003724">
    <property type="term" value="F:RNA helicase activity"/>
    <property type="evidence" value="ECO:0007669"/>
    <property type="project" value="UniProtKB-EC"/>
</dbReference>
<accession>A0AAX4KMS5</accession>
<dbReference type="InterPro" id="IPR001650">
    <property type="entry name" value="Helicase_C-like"/>
</dbReference>
<keyword evidence="7" id="KW-0508">mRNA splicing</keyword>
<feature type="region of interest" description="Disordered" evidence="14">
    <location>
        <begin position="735"/>
        <end position="765"/>
    </location>
</feature>
<keyword evidence="5 12" id="KW-0347">Helicase</keyword>
<dbReference type="PROSITE" id="PS51192">
    <property type="entry name" value="HELICASE_ATP_BIND_1"/>
    <property type="match status" value="1"/>
</dbReference>
<feature type="compositionally biased region" description="Polar residues" evidence="14">
    <location>
        <begin position="175"/>
        <end position="191"/>
    </location>
</feature>
<dbReference type="Pfam" id="PF00270">
    <property type="entry name" value="DEAD"/>
    <property type="match status" value="1"/>
</dbReference>
<dbReference type="GO" id="GO:0005524">
    <property type="term" value="F:ATP binding"/>
    <property type="evidence" value="ECO:0007669"/>
    <property type="project" value="UniProtKB-KW"/>
</dbReference>
<keyword evidence="6 12" id="KW-0067">ATP-binding</keyword>
<evidence type="ECO:0000256" key="6">
    <source>
        <dbReference type="ARBA" id="ARBA00022840"/>
    </source>
</evidence>
<proteinExistence type="inferred from homology"/>
<evidence type="ECO:0000256" key="2">
    <source>
        <dbReference type="ARBA" id="ARBA00022664"/>
    </source>
</evidence>
<dbReference type="InterPro" id="IPR011545">
    <property type="entry name" value="DEAD/DEAH_box_helicase_dom"/>
</dbReference>
<evidence type="ECO:0000256" key="13">
    <source>
        <dbReference type="SAM" id="Coils"/>
    </source>
</evidence>
<dbReference type="PROSITE" id="PS51194">
    <property type="entry name" value="HELICASE_CTER"/>
    <property type="match status" value="1"/>
</dbReference>
<dbReference type="CDD" id="cd17945">
    <property type="entry name" value="DEADc_DDX23"/>
    <property type="match status" value="1"/>
</dbReference>
<evidence type="ECO:0000259" key="17">
    <source>
        <dbReference type="PROSITE" id="PS51195"/>
    </source>
</evidence>
<evidence type="ECO:0000313" key="19">
    <source>
        <dbReference type="Proteomes" id="UP001358614"/>
    </source>
</evidence>
<dbReference type="EMBL" id="CP144089">
    <property type="protein sequence ID" value="WWD07314.1"/>
    <property type="molecule type" value="Genomic_DNA"/>
</dbReference>
<keyword evidence="2" id="KW-0507">mRNA processing</keyword>
<dbReference type="GeneID" id="91104213"/>
<dbReference type="Gene3D" id="3.40.50.300">
    <property type="entry name" value="P-loop containing nucleotide triphosphate hydrolases"/>
    <property type="match status" value="2"/>
</dbReference>
<evidence type="ECO:0000256" key="11">
    <source>
        <dbReference type="PROSITE-ProRule" id="PRU00552"/>
    </source>
</evidence>
<feature type="compositionally biased region" description="Basic and acidic residues" evidence="14">
    <location>
        <begin position="122"/>
        <end position="131"/>
    </location>
</feature>
<evidence type="ECO:0000256" key="5">
    <source>
        <dbReference type="ARBA" id="ARBA00022806"/>
    </source>
</evidence>
<protein>
    <recommendedName>
        <fullName evidence="1">RNA helicase</fullName>
        <ecNumber evidence="1">3.6.4.13</ecNumber>
    </recommendedName>
</protein>
<evidence type="ECO:0000256" key="12">
    <source>
        <dbReference type="RuleBase" id="RU000492"/>
    </source>
</evidence>
<evidence type="ECO:0000256" key="14">
    <source>
        <dbReference type="SAM" id="MobiDB-lite"/>
    </source>
</evidence>
<dbReference type="RefSeq" id="XP_066085281.1">
    <property type="nucleotide sequence ID" value="XM_066229184.1"/>
</dbReference>
<dbReference type="GO" id="GO:0016787">
    <property type="term" value="F:hydrolase activity"/>
    <property type="evidence" value="ECO:0007669"/>
    <property type="project" value="UniProtKB-KW"/>
</dbReference>
<feature type="coiled-coil region" evidence="13">
    <location>
        <begin position="30"/>
        <end position="57"/>
    </location>
</feature>
<evidence type="ECO:0000259" key="16">
    <source>
        <dbReference type="PROSITE" id="PS51194"/>
    </source>
</evidence>
<evidence type="ECO:0000313" key="18">
    <source>
        <dbReference type="EMBL" id="WWD07314.1"/>
    </source>
</evidence>
<evidence type="ECO:0000256" key="1">
    <source>
        <dbReference type="ARBA" id="ARBA00012552"/>
    </source>
</evidence>
<keyword evidence="3 12" id="KW-0547">Nucleotide-binding</keyword>
<dbReference type="PROSITE" id="PS51195">
    <property type="entry name" value="Q_MOTIF"/>
    <property type="match status" value="1"/>
</dbReference>
<evidence type="ECO:0000256" key="4">
    <source>
        <dbReference type="ARBA" id="ARBA00022801"/>
    </source>
</evidence>
<keyword evidence="4 12" id="KW-0378">Hydrolase</keyword>
<dbReference type="GO" id="GO:0006397">
    <property type="term" value="P:mRNA processing"/>
    <property type="evidence" value="ECO:0007669"/>
    <property type="project" value="UniProtKB-KW"/>
</dbReference>
<dbReference type="SMART" id="SM00487">
    <property type="entry name" value="DEXDc"/>
    <property type="match status" value="1"/>
</dbReference>
<name>A0AAX4KMS5_9TREE</name>
<evidence type="ECO:0000259" key="15">
    <source>
        <dbReference type="PROSITE" id="PS51192"/>
    </source>
</evidence>
<dbReference type="PROSITE" id="PS00039">
    <property type="entry name" value="DEAD_ATP_HELICASE"/>
    <property type="match status" value="1"/>
</dbReference>
<dbReference type="SMART" id="SM00490">
    <property type="entry name" value="HELICc"/>
    <property type="match status" value="1"/>
</dbReference>
<evidence type="ECO:0000256" key="10">
    <source>
        <dbReference type="ARBA" id="ARBA00047984"/>
    </source>
</evidence>
<comment type="subunit">
    <text evidence="9">Component of the U5 snRNP complex.</text>
</comment>
<dbReference type="GO" id="GO:0003676">
    <property type="term" value="F:nucleic acid binding"/>
    <property type="evidence" value="ECO:0007669"/>
    <property type="project" value="InterPro"/>
</dbReference>
<keyword evidence="19" id="KW-1185">Reference proteome</keyword>